<dbReference type="RefSeq" id="WP_007106868.1">
    <property type="nucleotide sequence ID" value="NZ_BAER01000127.1"/>
</dbReference>
<reference evidence="3" key="1">
    <citation type="journal article" date="2014" name="Environ. Microbiol.">
        <title>Comparative genomics of the marine bacterial genus Glaciecola reveals the high degree of genomic diversity and genomic characteristic for cold adaptation.</title>
        <authorList>
            <person name="Qin Q.L."/>
            <person name="Xie B.B."/>
            <person name="Yu Y."/>
            <person name="Shu Y.L."/>
            <person name="Rong J.C."/>
            <person name="Zhang Y.J."/>
            <person name="Zhao D.L."/>
            <person name="Chen X.L."/>
            <person name="Zhang X.Y."/>
            <person name="Chen B."/>
            <person name="Zhou B.C."/>
            <person name="Zhang Y.Z."/>
        </authorList>
    </citation>
    <scope>NUCLEOTIDE SEQUENCE [LARGE SCALE GENOMIC DNA]</scope>
    <source>
        <strain evidence="3">LMG 21857</strain>
    </source>
</reference>
<dbReference type="AlphaFoldDB" id="K7AIN3"/>
<comment type="caution">
    <text evidence="2">The sequence shown here is derived from an EMBL/GenBank/DDBJ whole genome shotgun (WGS) entry which is preliminary data.</text>
</comment>
<feature type="transmembrane region" description="Helical" evidence="1">
    <location>
        <begin position="36"/>
        <end position="58"/>
    </location>
</feature>
<evidence type="ECO:0000313" key="3">
    <source>
        <dbReference type="Proteomes" id="UP000006322"/>
    </source>
</evidence>
<name>K7AIN3_9ALTE</name>
<keyword evidence="3" id="KW-1185">Reference proteome</keyword>
<sequence length="175" mass="18963">MSSTIRLVISALVAFGFYFTWTFWANSLVTDNSGDILRSALVQGTLSASVTILFTFALGKSVSHFGNRNLSLIFVVPILCSIHAKTRQNIAIFKTFNHALDNAATKLSSRAIPGTLLAPLVPITIQGGLALGVNLLNQTPNLLLTILPSIIFSAIYGYLYTFTLLKERSQITPST</sequence>
<keyword evidence="1" id="KW-0812">Transmembrane</keyword>
<keyword evidence="1" id="KW-0472">Membrane</keyword>
<gene>
    <name evidence="2" type="ORF">GPLA_4226</name>
</gene>
<evidence type="ECO:0000256" key="1">
    <source>
        <dbReference type="SAM" id="Phobius"/>
    </source>
</evidence>
<feature type="transmembrane region" description="Helical" evidence="1">
    <location>
        <begin position="7"/>
        <end position="24"/>
    </location>
</feature>
<organism evidence="2 3">
    <name type="scientific">Paraglaciecola polaris LMG 21857</name>
    <dbReference type="NCBI Taxonomy" id="1129793"/>
    <lineage>
        <taxon>Bacteria</taxon>
        <taxon>Pseudomonadati</taxon>
        <taxon>Pseudomonadota</taxon>
        <taxon>Gammaproteobacteria</taxon>
        <taxon>Alteromonadales</taxon>
        <taxon>Alteromonadaceae</taxon>
        <taxon>Paraglaciecola</taxon>
    </lineage>
</organism>
<evidence type="ECO:0000313" key="2">
    <source>
        <dbReference type="EMBL" id="GAC35105.1"/>
    </source>
</evidence>
<accession>K7AIN3</accession>
<protein>
    <submittedName>
        <fullName evidence="2">Uncharacterized protein</fullName>
    </submittedName>
</protein>
<feature type="transmembrane region" description="Helical" evidence="1">
    <location>
        <begin position="116"/>
        <end position="136"/>
    </location>
</feature>
<proteinExistence type="predicted"/>
<dbReference type="Proteomes" id="UP000006322">
    <property type="component" value="Unassembled WGS sequence"/>
</dbReference>
<dbReference type="EMBL" id="BAER01000127">
    <property type="protein sequence ID" value="GAC35105.1"/>
    <property type="molecule type" value="Genomic_DNA"/>
</dbReference>
<keyword evidence="1" id="KW-1133">Transmembrane helix</keyword>
<feature type="transmembrane region" description="Helical" evidence="1">
    <location>
        <begin position="142"/>
        <end position="165"/>
    </location>
</feature>